<dbReference type="RefSeq" id="XP_070888101.1">
    <property type="nucleotide sequence ID" value="XM_071027443.1"/>
</dbReference>
<feature type="compositionally biased region" description="Basic and acidic residues" evidence="2">
    <location>
        <begin position="147"/>
        <end position="156"/>
    </location>
</feature>
<accession>A0ABR4LX58</accession>
<dbReference type="EMBL" id="JBFXLQ010000011">
    <property type="protein sequence ID" value="KAL2869122.1"/>
    <property type="molecule type" value="Genomic_DNA"/>
</dbReference>
<evidence type="ECO:0000256" key="2">
    <source>
        <dbReference type="SAM" id="MobiDB-lite"/>
    </source>
</evidence>
<keyword evidence="4" id="KW-1185">Reference proteome</keyword>
<feature type="region of interest" description="Disordered" evidence="2">
    <location>
        <begin position="103"/>
        <end position="276"/>
    </location>
</feature>
<feature type="compositionally biased region" description="Polar residues" evidence="2">
    <location>
        <begin position="255"/>
        <end position="268"/>
    </location>
</feature>
<protein>
    <recommendedName>
        <fullName evidence="5">Myb-like domain-containing protein</fullName>
    </recommendedName>
</protein>
<feature type="region of interest" description="Disordered" evidence="2">
    <location>
        <begin position="61"/>
        <end position="89"/>
    </location>
</feature>
<feature type="compositionally biased region" description="Polar residues" evidence="2">
    <location>
        <begin position="157"/>
        <end position="180"/>
    </location>
</feature>
<feature type="compositionally biased region" description="Low complexity" evidence="2">
    <location>
        <begin position="243"/>
        <end position="254"/>
    </location>
</feature>
<reference evidence="3 4" key="1">
    <citation type="submission" date="2024-07" db="EMBL/GenBank/DDBJ databases">
        <title>Section-level genome sequencing and comparative genomics of Aspergillus sections Usti and Cavernicolus.</title>
        <authorList>
            <consortium name="Lawrence Berkeley National Laboratory"/>
            <person name="Nybo J.L."/>
            <person name="Vesth T.C."/>
            <person name="Theobald S."/>
            <person name="Frisvad J.C."/>
            <person name="Larsen T.O."/>
            <person name="Kjaerboelling I."/>
            <person name="Rothschild-Mancinelli K."/>
            <person name="Lyhne E.K."/>
            <person name="Kogle M.E."/>
            <person name="Barry K."/>
            <person name="Clum A."/>
            <person name="Na H."/>
            <person name="Ledsgaard L."/>
            <person name="Lin J."/>
            <person name="Lipzen A."/>
            <person name="Kuo A."/>
            <person name="Riley R."/>
            <person name="Mondo S."/>
            <person name="Labutti K."/>
            <person name="Haridas S."/>
            <person name="Pangalinan J."/>
            <person name="Salamov A.A."/>
            <person name="Simmons B.A."/>
            <person name="Magnuson J.K."/>
            <person name="Chen J."/>
            <person name="Drula E."/>
            <person name="Henrissat B."/>
            <person name="Wiebenga A."/>
            <person name="Lubbers R.J."/>
            <person name="Gomes A.C."/>
            <person name="Macurrencykelacurrency M.R."/>
            <person name="Stajich J."/>
            <person name="Grigoriev I.V."/>
            <person name="Mortensen U.H."/>
            <person name="De Vries R.P."/>
            <person name="Baker S.E."/>
            <person name="Andersen M.R."/>
        </authorList>
    </citation>
    <scope>NUCLEOTIDE SEQUENCE [LARGE SCALE GENOMIC DNA]</scope>
    <source>
        <strain evidence="3 4">CBS 449.75</strain>
    </source>
</reference>
<evidence type="ECO:0008006" key="5">
    <source>
        <dbReference type="Google" id="ProtNLM"/>
    </source>
</evidence>
<comment type="caution">
    <text evidence="3">The sequence shown here is derived from an EMBL/GenBank/DDBJ whole genome shotgun (WGS) entry which is preliminary data.</text>
</comment>
<evidence type="ECO:0000256" key="1">
    <source>
        <dbReference type="SAM" id="Coils"/>
    </source>
</evidence>
<gene>
    <name evidence="3" type="ORF">BJX67DRAFT_32746</name>
</gene>
<evidence type="ECO:0000313" key="3">
    <source>
        <dbReference type="EMBL" id="KAL2869122.1"/>
    </source>
</evidence>
<proteinExistence type="predicted"/>
<dbReference type="Proteomes" id="UP001610432">
    <property type="component" value="Unassembled WGS sequence"/>
</dbReference>
<name>A0ABR4LX58_9EURO</name>
<organism evidence="3 4">
    <name type="scientific">Aspergillus lucknowensis</name>
    <dbReference type="NCBI Taxonomy" id="176173"/>
    <lineage>
        <taxon>Eukaryota</taxon>
        <taxon>Fungi</taxon>
        <taxon>Dikarya</taxon>
        <taxon>Ascomycota</taxon>
        <taxon>Pezizomycotina</taxon>
        <taxon>Eurotiomycetes</taxon>
        <taxon>Eurotiomycetidae</taxon>
        <taxon>Eurotiales</taxon>
        <taxon>Aspergillaceae</taxon>
        <taxon>Aspergillus</taxon>
        <taxon>Aspergillus subgen. Nidulantes</taxon>
    </lineage>
</organism>
<feature type="compositionally biased region" description="Acidic residues" evidence="2">
    <location>
        <begin position="104"/>
        <end position="114"/>
    </location>
</feature>
<feature type="compositionally biased region" description="Basic and acidic residues" evidence="2">
    <location>
        <begin position="77"/>
        <end position="87"/>
    </location>
</feature>
<sequence>MSDNKPVQRWNEEEKNRLWFLRNRHIDLEWCDFHQLNYFPDRTERALRRAWHRMENERGILHDAPPTITGPTKRRVAHDPELPDGHQHKAARVRTIDDHATNFFDDEGNIDDGEMSVFDDGNIEPSGQRKPLQSSSLRSQELVVTRSPDKSQDDTSPRPSTNTRQVPPSSTLGQPSNPVPSQRPIAVPEVRSGIPEPTSRTISTGQQPPPLEQPHPPHSTNGATQPSPVQVVPVSAPRPIPPARSARTTRSESSQTPVPETSSASNVPLQPAPGAQVAPPILANKALSSSDGPALEASVRSEHMTVGQSLIAAGYELIRRGQAVEQEGQAPSPGEARLQGEIATLKGQYEQLQASRNEVTAECKTLREQLVAQAQQLEEMRVKLIELQDRYQSAEKWTFGDMFKVMAMHQEGRAGQSQSVS</sequence>
<feature type="compositionally biased region" description="Low complexity" evidence="2">
    <location>
        <begin position="225"/>
        <end position="235"/>
    </location>
</feature>
<evidence type="ECO:0000313" key="4">
    <source>
        <dbReference type="Proteomes" id="UP001610432"/>
    </source>
</evidence>
<feature type="coiled-coil region" evidence="1">
    <location>
        <begin position="335"/>
        <end position="390"/>
    </location>
</feature>
<dbReference type="GeneID" id="98142515"/>
<keyword evidence="1" id="KW-0175">Coiled coil</keyword>
<feature type="compositionally biased region" description="Pro residues" evidence="2">
    <location>
        <begin position="207"/>
        <end position="217"/>
    </location>
</feature>